<gene>
    <name evidence="3" type="ordered locus">Sta7437_2092</name>
</gene>
<dbReference type="EMBL" id="CP003653">
    <property type="protein sequence ID" value="AFZ35643.1"/>
    <property type="molecule type" value="Genomic_DNA"/>
</dbReference>
<name>K9XSY5_STAC7</name>
<evidence type="ECO:0000256" key="1">
    <source>
        <dbReference type="SAM" id="MobiDB-lite"/>
    </source>
</evidence>
<feature type="chain" id="PRO_5003938135" evidence="2">
    <location>
        <begin position="24"/>
        <end position="54"/>
    </location>
</feature>
<organism evidence="3 4">
    <name type="scientific">Stanieria cyanosphaera (strain ATCC 29371 / PCC 7437)</name>
    <dbReference type="NCBI Taxonomy" id="111780"/>
    <lineage>
        <taxon>Bacteria</taxon>
        <taxon>Bacillati</taxon>
        <taxon>Cyanobacteriota</taxon>
        <taxon>Cyanophyceae</taxon>
        <taxon>Pleurocapsales</taxon>
        <taxon>Dermocarpellaceae</taxon>
        <taxon>Stanieria</taxon>
    </lineage>
</organism>
<evidence type="ECO:0000256" key="2">
    <source>
        <dbReference type="SAM" id="SignalP"/>
    </source>
</evidence>
<sequence>MKLNSIKVMTLGLVLGLTTLLGACEQTTNTPTDGGTAAPEGGAGTTEPAPAEGQ</sequence>
<dbReference type="PROSITE" id="PS51257">
    <property type="entry name" value="PROKAR_LIPOPROTEIN"/>
    <property type="match status" value="1"/>
</dbReference>
<dbReference type="KEGG" id="scs:Sta7437_2092"/>
<dbReference type="HOGENOM" id="CLU_3048199_0_0_3"/>
<feature type="signal peptide" evidence="2">
    <location>
        <begin position="1"/>
        <end position="23"/>
    </location>
</feature>
<protein>
    <submittedName>
        <fullName evidence="3">Uncharacterized protein</fullName>
    </submittedName>
</protein>
<reference evidence="4" key="1">
    <citation type="journal article" date="2013" name="Proc. Natl. Acad. Sci. U.S.A.">
        <title>Improving the coverage of the cyanobacterial phylum using diversity-driven genome sequencing.</title>
        <authorList>
            <person name="Shih P.M."/>
            <person name="Wu D."/>
            <person name="Latifi A."/>
            <person name="Axen S.D."/>
            <person name="Fewer D.P."/>
            <person name="Talla E."/>
            <person name="Calteau A."/>
            <person name="Cai F."/>
            <person name="Tandeau de Marsac N."/>
            <person name="Rippka R."/>
            <person name="Herdman M."/>
            <person name="Sivonen K."/>
            <person name="Coursin T."/>
            <person name="Laurent T."/>
            <person name="Goodwin L."/>
            <person name="Nolan M."/>
            <person name="Davenport K.W."/>
            <person name="Han C.S."/>
            <person name="Rubin E.M."/>
            <person name="Eisen J.A."/>
            <person name="Woyke T."/>
            <person name="Gugger M."/>
            <person name="Kerfeld C.A."/>
        </authorList>
    </citation>
    <scope>NUCLEOTIDE SEQUENCE [LARGE SCALE GENOMIC DNA]</scope>
    <source>
        <strain evidence="4">ATCC 29371 / PCC 7437</strain>
    </source>
</reference>
<evidence type="ECO:0000313" key="4">
    <source>
        <dbReference type="Proteomes" id="UP000010473"/>
    </source>
</evidence>
<dbReference type="RefSeq" id="WP_015193311.1">
    <property type="nucleotide sequence ID" value="NC_019748.1"/>
</dbReference>
<dbReference type="STRING" id="111780.Sta7437_2092"/>
<keyword evidence="2" id="KW-0732">Signal</keyword>
<dbReference type="Proteomes" id="UP000010473">
    <property type="component" value="Chromosome"/>
</dbReference>
<accession>K9XSY5</accession>
<keyword evidence="4" id="KW-1185">Reference proteome</keyword>
<feature type="region of interest" description="Disordered" evidence="1">
    <location>
        <begin position="25"/>
        <end position="54"/>
    </location>
</feature>
<dbReference type="AlphaFoldDB" id="K9XSY5"/>
<evidence type="ECO:0000313" key="3">
    <source>
        <dbReference type="EMBL" id="AFZ35643.1"/>
    </source>
</evidence>
<feature type="compositionally biased region" description="Low complexity" evidence="1">
    <location>
        <begin position="30"/>
        <end position="54"/>
    </location>
</feature>
<proteinExistence type="predicted"/>